<evidence type="ECO:0000313" key="1">
    <source>
        <dbReference type="EMBL" id="ORZ38666.1"/>
    </source>
</evidence>
<sequence length="157" mass="17853">MSASIEYAYSPFRFDRLVTLTQRCAHVMYSGDSDDDGSWDVGLCRDDWDVADHDYSDHWGYDDECNDLYYDEESDGGCDDNYWGESDDDPVDLLADQLATTHIDKTDNTSTMSVYRAAIVGENWDRLEPHRSLTDHQVKYRMRACSGGGTMSMAALE</sequence>
<dbReference type="Proteomes" id="UP000193411">
    <property type="component" value="Unassembled WGS sequence"/>
</dbReference>
<name>A0A1Y2HVM5_9FUNG</name>
<evidence type="ECO:0000313" key="2">
    <source>
        <dbReference type="Proteomes" id="UP000193411"/>
    </source>
</evidence>
<proteinExistence type="predicted"/>
<reference evidence="1 2" key="1">
    <citation type="submission" date="2016-07" db="EMBL/GenBank/DDBJ databases">
        <title>Pervasive Adenine N6-methylation of Active Genes in Fungi.</title>
        <authorList>
            <consortium name="DOE Joint Genome Institute"/>
            <person name="Mondo S.J."/>
            <person name="Dannebaum R.O."/>
            <person name="Kuo R.C."/>
            <person name="Labutti K."/>
            <person name="Haridas S."/>
            <person name="Kuo A."/>
            <person name="Salamov A."/>
            <person name="Ahrendt S.R."/>
            <person name="Lipzen A."/>
            <person name="Sullivan W."/>
            <person name="Andreopoulos W.B."/>
            <person name="Clum A."/>
            <person name="Lindquist E."/>
            <person name="Daum C."/>
            <person name="Ramamoorthy G.K."/>
            <person name="Gryganskyi A."/>
            <person name="Culley D."/>
            <person name="Magnuson J.K."/>
            <person name="James T.Y."/>
            <person name="O'Malley M.A."/>
            <person name="Stajich J.E."/>
            <person name="Spatafora J.W."/>
            <person name="Visel A."/>
            <person name="Grigoriev I.V."/>
        </authorList>
    </citation>
    <scope>NUCLEOTIDE SEQUENCE [LARGE SCALE GENOMIC DNA]</scope>
    <source>
        <strain evidence="1 2">PL171</strain>
    </source>
</reference>
<dbReference type="EMBL" id="MCFL01000008">
    <property type="protein sequence ID" value="ORZ38666.1"/>
    <property type="molecule type" value="Genomic_DNA"/>
</dbReference>
<organism evidence="1 2">
    <name type="scientific">Catenaria anguillulae PL171</name>
    <dbReference type="NCBI Taxonomy" id="765915"/>
    <lineage>
        <taxon>Eukaryota</taxon>
        <taxon>Fungi</taxon>
        <taxon>Fungi incertae sedis</taxon>
        <taxon>Blastocladiomycota</taxon>
        <taxon>Blastocladiomycetes</taxon>
        <taxon>Blastocladiales</taxon>
        <taxon>Catenariaceae</taxon>
        <taxon>Catenaria</taxon>
    </lineage>
</organism>
<protein>
    <submittedName>
        <fullName evidence="1">Uncharacterized protein</fullName>
    </submittedName>
</protein>
<accession>A0A1Y2HVM5</accession>
<comment type="caution">
    <text evidence="1">The sequence shown here is derived from an EMBL/GenBank/DDBJ whole genome shotgun (WGS) entry which is preliminary data.</text>
</comment>
<dbReference type="AlphaFoldDB" id="A0A1Y2HVM5"/>
<keyword evidence="2" id="KW-1185">Reference proteome</keyword>
<gene>
    <name evidence="1" type="ORF">BCR44DRAFT_1296599</name>
</gene>